<evidence type="ECO:0000313" key="14">
    <source>
        <dbReference type="Proteomes" id="UP001362899"/>
    </source>
</evidence>
<dbReference type="Pfam" id="PF00153">
    <property type="entry name" value="Mito_carr"/>
    <property type="match status" value="3"/>
</dbReference>
<name>A0AAV5REM2_STABA</name>
<keyword evidence="4 11" id="KW-0812">Transmembrane</keyword>
<dbReference type="EMBL" id="BTGC01000001">
    <property type="protein sequence ID" value="GMM49417.1"/>
    <property type="molecule type" value="Genomic_DNA"/>
</dbReference>
<keyword evidence="14" id="KW-1185">Reference proteome</keyword>
<dbReference type="InterPro" id="IPR002067">
    <property type="entry name" value="MCP"/>
</dbReference>
<sequence>MSVTPLIAGGLAGICVDLTFFPIDTLKTRLQAKNGFFANGGWHGVYKGVGSTIVASAPGASLFFVTYENVKQQLLEANGSNILGHKFSEPSAHMIAASCGEVAACSVRVPSELIKQRVQTLQYSSSFNALKTIFKQHTFLNALKTLYTGFGITLMREIPFTAIQFPLYEKLKVVANTNKHPITGAVCGSIAGAVAAALTTPLDVIKTRLMTSSKNDSIIDVIQQVRGEGFKAFWRGIVPRTLWISAGGAVFLGVYEVAHTAMS</sequence>
<evidence type="ECO:0000256" key="12">
    <source>
        <dbReference type="RuleBase" id="RU000488"/>
    </source>
</evidence>
<evidence type="ECO:0000256" key="1">
    <source>
        <dbReference type="ARBA" id="ARBA00004448"/>
    </source>
</evidence>
<evidence type="ECO:0000256" key="9">
    <source>
        <dbReference type="ARBA" id="ARBA00023136"/>
    </source>
</evidence>
<dbReference type="InterPro" id="IPR023395">
    <property type="entry name" value="MCP_dom_sf"/>
</dbReference>
<dbReference type="PANTHER" id="PTHR45667">
    <property type="entry name" value="S-ADENOSYLMETHIONINE MITOCHONDRIAL CARRIER PROTEIN"/>
    <property type="match status" value="1"/>
</dbReference>
<protein>
    <recommendedName>
        <fullName evidence="10">Putative mitochondrial carrier protein PET8</fullName>
    </recommendedName>
</protein>
<keyword evidence="8" id="KW-0496">Mitochondrion</keyword>
<dbReference type="PRINTS" id="PR00926">
    <property type="entry name" value="MITOCARRIER"/>
</dbReference>
<gene>
    <name evidence="13" type="ORF">DASB73_003750</name>
</gene>
<dbReference type="Proteomes" id="UP001362899">
    <property type="component" value="Unassembled WGS sequence"/>
</dbReference>
<feature type="repeat" description="Solcar" evidence="11">
    <location>
        <begin position="1"/>
        <end position="73"/>
    </location>
</feature>
<dbReference type="GO" id="GO:0055085">
    <property type="term" value="P:transmembrane transport"/>
    <property type="evidence" value="ECO:0007669"/>
    <property type="project" value="InterPro"/>
</dbReference>
<keyword evidence="7" id="KW-1133">Transmembrane helix</keyword>
<keyword evidence="3 12" id="KW-0813">Transport</keyword>
<keyword evidence="6" id="KW-0999">Mitochondrion inner membrane</keyword>
<comment type="subcellular location">
    <subcellularLocation>
        <location evidence="1">Mitochondrion inner membrane</location>
        <topology evidence="1">Multi-pass membrane protein</topology>
    </subcellularLocation>
</comment>
<dbReference type="Gene3D" id="1.50.40.10">
    <property type="entry name" value="Mitochondrial carrier domain"/>
    <property type="match status" value="1"/>
</dbReference>
<proteinExistence type="inferred from homology"/>
<dbReference type="FunFam" id="1.50.40.10:FF:000018">
    <property type="entry name" value="S-adenosylmethionine mitochondrial carrier protein-like"/>
    <property type="match status" value="1"/>
</dbReference>
<evidence type="ECO:0000256" key="4">
    <source>
        <dbReference type="ARBA" id="ARBA00022692"/>
    </source>
</evidence>
<comment type="similarity">
    <text evidence="2 12">Belongs to the mitochondrial carrier (TC 2.A.29) family.</text>
</comment>
<feature type="repeat" description="Solcar" evidence="11">
    <location>
        <begin position="88"/>
        <end position="174"/>
    </location>
</feature>
<evidence type="ECO:0000256" key="7">
    <source>
        <dbReference type="ARBA" id="ARBA00022989"/>
    </source>
</evidence>
<comment type="caution">
    <text evidence="13">The sequence shown here is derived from an EMBL/GenBank/DDBJ whole genome shotgun (WGS) entry which is preliminary data.</text>
</comment>
<evidence type="ECO:0000256" key="2">
    <source>
        <dbReference type="ARBA" id="ARBA00006375"/>
    </source>
</evidence>
<evidence type="ECO:0000313" key="13">
    <source>
        <dbReference type="EMBL" id="GMM49417.1"/>
    </source>
</evidence>
<dbReference type="PROSITE" id="PS50920">
    <property type="entry name" value="SOLCAR"/>
    <property type="match status" value="3"/>
</dbReference>
<accession>A0AAV5REM2</accession>
<dbReference type="SUPFAM" id="SSF103506">
    <property type="entry name" value="Mitochondrial carrier"/>
    <property type="match status" value="1"/>
</dbReference>
<keyword evidence="9 11" id="KW-0472">Membrane</keyword>
<dbReference type="InterPro" id="IPR018108">
    <property type="entry name" value="MCP_transmembrane"/>
</dbReference>
<dbReference type="AlphaFoldDB" id="A0AAV5REM2"/>
<keyword evidence="5" id="KW-0677">Repeat</keyword>
<reference evidence="13 14" key="1">
    <citation type="journal article" date="2023" name="Elife">
        <title>Identification of key yeast species and microbe-microbe interactions impacting larval growth of Drosophila in the wild.</title>
        <authorList>
            <person name="Mure A."/>
            <person name="Sugiura Y."/>
            <person name="Maeda R."/>
            <person name="Honda K."/>
            <person name="Sakurai N."/>
            <person name="Takahashi Y."/>
            <person name="Watada M."/>
            <person name="Katoh T."/>
            <person name="Gotoh A."/>
            <person name="Gotoh Y."/>
            <person name="Taniguchi I."/>
            <person name="Nakamura K."/>
            <person name="Hayashi T."/>
            <person name="Katayama T."/>
            <person name="Uemura T."/>
            <person name="Hattori Y."/>
        </authorList>
    </citation>
    <scope>NUCLEOTIDE SEQUENCE [LARGE SCALE GENOMIC DNA]</scope>
    <source>
        <strain evidence="13 14">SB-73</strain>
    </source>
</reference>
<feature type="repeat" description="Solcar" evidence="11">
    <location>
        <begin position="179"/>
        <end position="261"/>
    </location>
</feature>
<evidence type="ECO:0000256" key="3">
    <source>
        <dbReference type="ARBA" id="ARBA00022448"/>
    </source>
</evidence>
<evidence type="ECO:0000256" key="11">
    <source>
        <dbReference type="PROSITE-ProRule" id="PRU00282"/>
    </source>
</evidence>
<dbReference type="GO" id="GO:0005743">
    <property type="term" value="C:mitochondrial inner membrane"/>
    <property type="evidence" value="ECO:0007669"/>
    <property type="project" value="UniProtKB-SubCell"/>
</dbReference>
<evidence type="ECO:0000256" key="8">
    <source>
        <dbReference type="ARBA" id="ARBA00023128"/>
    </source>
</evidence>
<organism evidence="13 14">
    <name type="scientific">Starmerella bacillaris</name>
    <name type="common">Yeast</name>
    <name type="synonym">Candida zemplinina</name>
    <dbReference type="NCBI Taxonomy" id="1247836"/>
    <lineage>
        <taxon>Eukaryota</taxon>
        <taxon>Fungi</taxon>
        <taxon>Dikarya</taxon>
        <taxon>Ascomycota</taxon>
        <taxon>Saccharomycotina</taxon>
        <taxon>Dipodascomycetes</taxon>
        <taxon>Dipodascales</taxon>
        <taxon>Trichomonascaceae</taxon>
        <taxon>Starmerella</taxon>
    </lineage>
</organism>
<evidence type="ECO:0000256" key="10">
    <source>
        <dbReference type="ARBA" id="ARBA00073559"/>
    </source>
</evidence>
<evidence type="ECO:0000256" key="5">
    <source>
        <dbReference type="ARBA" id="ARBA00022737"/>
    </source>
</evidence>
<evidence type="ECO:0000256" key="6">
    <source>
        <dbReference type="ARBA" id="ARBA00022792"/>
    </source>
</evidence>